<evidence type="ECO:0000256" key="3">
    <source>
        <dbReference type="ARBA" id="ARBA00022475"/>
    </source>
</evidence>
<dbReference type="SUPFAM" id="SSF52540">
    <property type="entry name" value="P-loop containing nucleoside triphosphate hydrolases"/>
    <property type="match status" value="1"/>
</dbReference>
<dbReference type="PANTHER" id="PTHR37937:SF1">
    <property type="entry name" value="CONJUGATIVE TRANSFER: DNA TRANSPORT"/>
    <property type="match status" value="1"/>
</dbReference>
<dbReference type="EMBL" id="BAABNP010000003">
    <property type="protein sequence ID" value="GAA5340064.1"/>
    <property type="molecule type" value="Genomic_DNA"/>
</dbReference>
<gene>
    <name evidence="8" type="ORF">KACC15558_11040</name>
</gene>
<keyword evidence="5" id="KW-1133">Transmembrane helix</keyword>
<dbReference type="Proteomes" id="UP001498935">
    <property type="component" value="Unassembled WGS sequence"/>
</dbReference>
<dbReference type="InterPro" id="IPR003688">
    <property type="entry name" value="TraG/VirD4"/>
</dbReference>
<dbReference type="InterPro" id="IPR027417">
    <property type="entry name" value="P-loop_NTPase"/>
</dbReference>
<comment type="subcellular location">
    <subcellularLocation>
        <location evidence="1">Cell membrane</location>
        <topology evidence="1">Multi-pass membrane protein</topology>
    </subcellularLocation>
</comment>
<comment type="caution">
    <text evidence="8">The sequence shown here is derived from an EMBL/GenBank/DDBJ whole genome shotgun (WGS) entry which is preliminary data.</text>
</comment>
<dbReference type="Gene3D" id="3.40.50.300">
    <property type="entry name" value="P-loop containing nucleotide triphosphate hydrolases"/>
    <property type="match status" value="2"/>
</dbReference>
<evidence type="ECO:0000313" key="8">
    <source>
        <dbReference type="EMBL" id="GAA5340064.1"/>
    </source>
</evidence>
<keyword evidence="9" id="KW-1185">Reference proteome</keyword>
<protein>
    <recommendedName>
        <fullName evidence="10">Type IV secretory system conjugative DNA transfer family protein</fullName>
    </recommendedName>
</protein>
<evidence type="ECO:0000256" key="4">
    <source>
        <dbReference type="ARBA" id="ARBA00022692"/>
    </source>
</evidence>
<evidence type="ECO:0000256" key="7">
    <source>
        <dbReference type="SAM" id="MobiDB-lite"/>
    </source>
</evidence>
<keyword evidence="6" id="KW-0472">Membrane</keyword>
<keyword evidence="4" id="KW-0812">Transmembrane</keyword>
<accession>A0ABP9TYV7</accession>
<proteinExistence type="inferred from homology"/>
<reference evidence="8 9" key="1">
    <citation type="submission" date="2024-02" db="EMBL/GenBank/DDBJ databases">
        <title>Characterization of antibiotic resistant novel bacterial strains and their environmental applications.</title>
        <authorList>
            <person name="Manzoor S."/>
            <person name="Abbas S."/>
            <person name="Arshad M."/>
            <person name="Li W.J."/>
            <person name="Ahmed I."/>
        </authorList>
    </citation>
    <scope>NUCLEOTIDE SEQUENCE [LARGE SCALE GENOMIC DNA]</scope>
    <source>
        <strain evidence="8 9">KACC 15558</strain>
    </source>
</reference>
<evidence type="ECO:0008006" key="10">
    <source>
        <dbReference type="Google" id="ProtNLM"/>
    </source>
</evidence>
<evidence type="ECO:0000256" key="5">
    <source>
        <dbReference type="ARBA" id="ARBA00022989"/>
    </source>
</evidence>
<evidence type="ECO:0000256" key="6">
    <source>
        <dbReference type="ARBA" id="ARBA00023136"/>
    </source>
</evidence>
<comment type="similarity">
    <text evidence="2">Belongs to the VirD4/TraG family.</text>
</comment>
<keyword evidence="3" id="KW-1003">Cell membrane</keyword>
<feature type="region of interest" description="Disordered" evidence="7">
    <location>
        <begin position="678"/>
        <end position="722"/>
    </location>
</feature>
<dbReference type="Pfam" id="PF02534">
    <property type="entry name" value="T4SS-DNA_transf"/>
    <property type="match status" value="1"/>
</dbReference>
<organism evidence="8 9">
    <name type="scientific">Brevibacterium ammoniilyticum</name>
    <dbReference type="NCBI Taxonomy" id="1046555"/>
    <lineage>
        <taxon>Bacteria</taxon>
        <taxon>Bacillati</taxon>
        <taxon>Actinomycetota</taxon>
        <taxon>Actinomycetes</taxon>
        <taxon>Micrococcales</taxon>
        <taxon>Brevibacteriaceae</taxon>
        <taxon>Brevibacterium</taxon>
    </lineage>
</organism>
<evidence type="ECO:0000256" key="2">
    <source>
        <dbReference type="ARBA" id="ARBA00008806"/>
    </source>
</evidence>
<name>A0ABP9TYV7_9MICO</name>
<feature type="compositionally biased region" description="Low complexity" evidence="7">
    <location>
        <begin position="698"/>
        <end position="709"/>
    </location>
</feature>
<dbReference type="CDD" id="cd01127">
    <property type="entry name" value="TrwB_TraG_TraD_VirD4"/>
    <property type="match status" value="1"/>
</dbReference>
<dbReference type="InterPro" id="IPR051539">
    <property type="entry name" value="T4SS-coupling_protein"/>
</dbReference>
<sequence length="722" mass="77968">MREQIHYTRLLPGMDATSAQVLRFLARLSTPDSPRPLVFETWATDEGITHLVRRAEAGKPTVRTLLRSHLPDSRTLRASRPATPERVARLKLSPRAMPLRDDAAEDVLHSIYSVLAGRRKGETLAVQVVLGRGRRPAAVPSKILDPSTSVPELLLRGSSPAPTETRRRVVHHAGQARIDVTVRIGVSAAVPERRQQIRGQFASALEQLEAPGARLSLVNESPSRWNQATLGWSTLPLTASQLTGLICWPVDELELPGLPPRHPRLIPPPRGITSTVSVFARSTAPGVNTHVGMTPEARLLHTAITGGTGSGKSEVFAHLALSDIQAKRPLVLIEPKRQLVDAIVRRAPQEAAGRIVVIDAAEANPVGFNPLDIGTRDPGPAVDAILEVFKNIFAEGWGPRTEDLLLAGLLSLEANGRRRGRPHTLLDLPALLSDDGYRRGVIGAVSGDPVLASYWATFNELSPANRANIVAAPMNKLRKYVLRKNVAAVLGQASPKFRLRDIWRDPEPKAVLVPLNDALIGPGASQLLGGLVAAAAWIATQERAEEDDPRQRPGFVYIDEVQRYLHLPTSIDDALATSRSYGVGWHLAFQGRGQIPPKLADAIDLNARNQIAFAASPKDGTALAKTTTKLAADDFQALALRHIYCNLVTDGAPAGWFSAKTEPPVSDSGHAEKIRAAYREQFAGDSAPAEPAEQPTTSAAGDASPGAGDLPEVRSHQRRRRS</sequence>
<dbReference type="PANTHER" id="PTHR37937">
    <property type="entry name" value="CONJUGATIVE TRANSFER: DNA TRANSPORT"/>
    <property type="match status" value="1"/>
</dbReference>
<evidence type="ECO:0000313" key="9">
    <source>
        <dbReference type="Proteomes" id="UP001498935"/>
    </source>
</evidence>
<evidence type="ECO:0000256" key="1">
    <source>
        <dbReference type="ARBA" id="ARBA00004651"/>
    </source>
</evidence>
<dbReference type="RefSeq" id="WP_342037517.1">
    <property type="nucleotide sequence ID" value="NZ_BAABBK010000003.1"/>
</dbReference>